<keyword evidence="4" id="KW-0433">Leucine-rich repeat</keyword>
<evidence type="ECO:0000259" key="14">
    <source>
        <dbReference type="Pfam" id="PF08263"/>
    </source>
</evidence>
<dbReference type="SMART" id="SM00365">
    <property type="entry name" value="LRR_SD22"/>
    <property type="match status" value="5"/>
</dbReference>
<gene>
    <name evidence="16" type="primary">LOC111312076</name>
</gene>
<evidence type="ECO:0000256" key="8">
    <source>
        <dbReference type="ARBA" id="ARBA00022989"/>
    </source>
</evidence>
<accession>A0A6P6ASH8</accession>
<protein>
    <submittedName>
        <fullName evidence="16">Receptor-like protein 12</fullName>
    </submittedName>
</protein>
<keyword evidence="15" id="KW-1185">Reference proteome</keyword>
<evidence type="ECO:0000256" key="7">
    <source>
        <dbReference type="ARBA" id="ARBA00022737"/>
    </source>
</evidence>
<evidence type="ECO:0000256" key="2">
    <source>
        <dbReference type="ARBA" id="ARBA00009592"/>
    </source>
</evidence>
<keyword evidence="3" id="KW-1003">Cell membrane</keyword>
<reference evidence="16" key="1">
    <citation type="submission" date="2025-08" db="UniProtKB">
        <authorList>
            <consortium name="RefSeq"/>
        </authorList>
    </citation>
    <scope>IDENTIFICATION</scope>
    <source>
        <tissue evidence="16">Fruit stalk</tissue>
    </source>
</reference>
<dbReference type="AlphaFoldDB" id="A0A6P6ASH8"/>
<dbReference type="InterPro" id="IPR001611">
    <property type="entry name" value="Leu-rich_rpt"/>
</dbReference>
<dbReference type="GO" id="GO:0005886">
    <property type="term" value="C:plasma membrane"/>
    <property type="evidence" value="ECO:0007669"/>
    <property type="project" value="UniProtKB-SubCell"/>
</dbReference>
<keyword evidence="8 12" id="KW-1133">Transmembrane helix</keyword>
<feature type="domain" description="Leucine-rich repeat-containing N-terminal plant-type" evidence="14">
    <location>
        <begin position="32"/>
        <end position="71"/>
    </location>
</feature>
<dbReference type="SUPFAM" id="SSF52058">
    <property type="entry name" value="L domain-like"/>
    <property type="match status" value="3"/>
</dbReference>
<keyword evidence="10" id="KW-0675">Receptor</keyword>
<dbReference type="RefSeq" id="XP_022767790.1">
    <property type="nucleotide sequence ID" value="XM_022912055.1"/>
</dbReference>
<evidence type="ECO:0000256" key="6">
    <source>
        <dbReference type="ARBA" id="ARBA00022729"/>
    </source>
</evidence>
<dbReference type="KEGG" id="dzi:111312076"/>
<dbReference type="Pfam" id="PF08263">
    <property type="entry name" value="LRRNT_2"/>
    <property type="match status" value="1"/>
</dbReference>
<keyword evidence="6 13" id="KW-0732">Signal</keyword>
<evidence type="ECO:0000256" key="3">
    <source>
        <dbReference type="ARBA" id="ARBA00022475"/>
    </source>
</evidence>
<dbReference type="SUPFAM" id="SSF52047">
    <property type="entry name" value="RNI-like"/>
    <property type="match status" value="1"/>
</dbReference>
<dbReference type="Pfam" id="PF13855">
    <property type="entry name" value="LRR_8"/>
    <property type="match status" value="4"/>
</dbReference>
<sequence>MRISLFSWIFLNSFIAVFISINVVCVSAQCQSDQRQLLLKLKRSLNSTSLGKLVKWNHTTDCCSWDGVSCDEGGRVIGLNLSNQSISGAIENSSSLFSLKHLQRLDLSYNRLSSAFPSGFDKFANLSYLNLSNAGFKGQIPAEISSMTRLVTLDLSVSLLLGRPLKLEKPNLKTLVQNLPRLRFLHLDGVYISARGNEWCQALSSLTSLEVLSMSNCNLSGPIDSSFSKLRSLTVIRLDNNNLSAPLPKFFAEFLNLTSLRLTTTRLRGRLPEEILQAPTLQILDLSSNKLLSGSFRNFSLNASLQTLVLSDTKFGGQVPESIGNLGQLTRIELARCNFTGPIPDSILKLTNLVYLDFSSNNFSGPMPSFSSSRNLTQQNLAHNQLNGTIQSTDWSGLSKLVSIDLRNNKFSGTIPTTLFRIPSLQKILLSQNQFGGNLRLGDLHGEAYLLDTLDLSSNKLQGPLPESVFELQGLKILSLASNNFSGFIPLSAIQNLRNLSSLDLSHNRLSINASAINPSLPSFPNITTLKLASCNLMKFPDFLKDQNRLVYLDLSNNNIHGEIPKWIWEARGLLHLNLSQNFLVEFEGPLQNITSTLSVLDLHGNQLQGKFSFFPQDATYLDYSNNNFSSDLPAEIGDYLNFAYFFSLSSNNFQGSIPSSICNSTYLQVLDLSNNSLSGGIPECLTHFSMSLGVLNLRRNNLSGVISDTFPQDCGLQTLDLNRNLLQGKVPKSLANCKMLEVLDLGNNQINDTFPCHLKNISRLRVLVLRANKFNGNIHCPEKSPWPVLQIVDLASNSFSGRLHYTCLLTWKAMQTVEDEAQSKLKHLQFEILQLNPYYYKDAITVTMKGLELELLKILTVFTSIDISCNNFEGPIPEVIGSFKALYVLNLSHNAFTGSIPSVLGNLRQLESLDLSSNNFHGEIPFQLANLNFLAFLNVSNNKLMGRIPTTTLLQSFAKASFENNAGLCGPPLKRKCQLPPAIKQSSFDSRTRSHIHWNFISAEIGFFFGFGIVITPLIFWKRWRIWYYKRIDLALIRLLPWLVLEIRKHGSRANWNQRRRL</sequence>
<dbReference type="PANTHER" id="PTHR48061">
    <property type="entry name" value="LEUCINE-RICH REPEAT RECEPTOR PROTEIN KINASE EMS1-LIKE-RELATED"/>
    <property type="match status" value="1"/>
</dbReference>
<comment type="subcellular location">
    <subcellularLocation>
        <location evidence="1">Cell membrane</location>
        <topology evidence="1">Single-pass type I membrane protein</topology>
    </subcellularLocation>
</comment>
<evidence type="ECO:0000256" key="5">
    <source>
        <dbReference type="ARBA" id="ARBA00022692"/>
    </source>
</evidence>
<dbReference type="Gene3D" id="3.80.10.10">
    <property type="entry name" value="Ribonuclease Inhibitor"/>
    <property type="match status" value="5"/>
</dbReference>
<dbReference type="PRINTS" id="PR00019">
    <property type="entry name" value="LEURICHRPT"/>
</dbReference>
<dbReference type="Proteomes" id="UP000515121">
    <property type="component" value="Unplaced"/>
</dbReference>
<dbReference type="OrthoDB" id="1394818at2759"/>
<keyword evidence="7" id="KW-0677">Repeat</keyword>
<dbReference type="FunFam" id="3.80.10.10:FF:000095">
    <property type="entry name" value="LRR receptor-like serine/threonine-protein kinase GSO1"/>
    <property type="match status" value="1"/>
</dbReference>
<keyword evidence="5 12" id="KW-0812">Transmembrane</keyword>
<organism evidence="15 16">
    <name type="scientific">Durio zibethinus</name>
    <name type="common">Durian</name>
    <dbReference type="NCBI Taxonomy" id="66656"/>
    <lineage>
        <taxon>Eukaryota</taxon>
        <taxon>Viridiplantae</taxon>
        <taxon>Streptophyta</taxon>
        <taxon>Embryophyta</taxon>
        <taxon>Tracheophyta</taxon>
        <taxon>Spermatophyta</taxon>
        <taxon>Magnoliopsida</taxon>
        <taxon>eudicotyledons</taxon>
        <taxon>Gunneridae</taxon>
        <taxon>Pentapetalae</taxon>
        <taxon>rosids</taxon>
        <taxon>malvids</taxon>
        <taxon>Malvales</taxon>
        <taxon>Malvaceae</taxon>
        <taxon>Helicteroideae</taxon>
        <taxon>Durio</taxon>
    </lineage>
</organism>
<dbReference type="InterPro" id="IPR003591">
    <property type="entry name" value="Leu-rich_rpt_typical-subtyp"/>
</dbReference>
<dbReference type="PANTHER" id="PTHR48061:SF20">
    <property type="entry name" value="LEUCINE-RICH REPEAT RECEPTOR PROTEIN KINASE MSP1-LIKE"/>
    <property type="match status" value="1"/>
</dbReference>
<evidence type="ECO:0000256" key="13">
    <source>
        <dbReference type="SAM" id="SignalP"/>
    </source>
</evidence>
<name>A0A6P6ASH8_DURZI</name>
<keyword evidence="9 12" id="KW-0472">Membrane</keyword>
<dbReference type="InterPro" id="IPR013210">
    <property type="entry name" value="LRR_N_plant-typ"/>
</dbReference>
<evidence type="ECO:0000313" key="16">
    <source>
        <dbReference type="RefSeq" id="XP_022767790.1"/>
    </source>
</evidence>
<dbReference type="FunFam" id="3.80.10.10:FF:000213">
    <property type="entry name" value="Tyrosine-sulfated glycopeptide receptor 1"/>
    <property type="match status" value="1"/>
</dbReference>
<dbReference type="GeneID" id="111312076"/>
<keyword evidence="11" id="KW-0325">Glycoprotein</keyword>
<dbReference type="InterPro" id="IPR046956">
    <property type="entry name" value="RLP23-like"/>
</dbReference>
<proteinExistence type="inferred from homology"/>
<evidence type="ECO:0000256" key="9">
    <source>
        <dbReference type="ARBA" id="ARBA00023136"/>
    </source>
</evidence>
<feature type="signal peptide" evidence="13">
    <location>
        <begin position="1"/>
        <end position="28"/>
    </location>
</feature>
<evidence type="ECO:0000256" key="1">
    <source>
        <dbReference type="ARBA" id="ARBA00004251"/>
    </source>
</evidence>
<evidence type="ECO:0000256" key="4">
    <source>
        <dbReference type="ARBA" id="ARBA00022614"/>
    </source>
</evidence>
<dbReference type="SMART" id="SM00369">
    <property type="entry name" value="LRR_TYP"/>
    <property type="match status" value="9"/>
</dbReference>
<dbReference type="Pfam" id="PF00560">
    <property type="entry name" value="LRR_1"/>
    <property type="match status" value="6"/>
</dbReference>
<evidence type="ECO:0000313" key="15">
    <source>
        <dbReference type="Proteomes" id="UP000515121"/>
    </source>
</evidence>
<evidence type="ECO:0000256" key="11">
    <source>
        <dbReference type="ARBA" id="ARBA00023180"/>
    </source>
</evidence>
<dbReference type="InterPro" id="IPR032675">
    <property type="entry name" value="LRR_dom_sf"/>
</dbReference>
<feature type="chain" id="PRO_5027857555" evidence="13">
    <location>
        <begin position="29"/>
        <end position="1063"/>
    </location>
</feature>
<evidence type="ECO:0000256" key="10">
    <source>
        <dbReference type="ARBA" id="ARBA00023170"/>
    </source>
</evidence>
<evidence type="ECO:0000256" key="12">
    <source>
        <dbReference type="SAM" id="Phobius"/>
    </source>
</evidence>
<feature type="transmembrane region" description="Helical" evidence="12">
    <location>
        <begin position="997"/>
        <end position="1022"/>
    </location>
</feature>
<comment type="similarity">
    <text evidence="2">Belongs to the RLP family.</text>
</comment>